<keyword evidence="1" id="KW-0175">Coiled coil</keyword>
<evidence type="ECO:0000256" key="1">
    <source>
        <dbReference type="SAM" id="Coils"/>
    </source>
</evidence>
<evidence type="ECO:0000313" key="3">
    <source>
        <dbReference type="Proteomes" id="UP000181936"/>
    </source>
</evidence>
<accession>A0A1L3MXR6</accession>
<dbReference type="SUPFAM" id="SSF54285">
    <property type="entry name" value="MoaD/ThiS"/>
    <property type="match status" value="1"/>
</dbReference>
<dbReference type="RefSeq" id="WP_072581910.1">
    <property type="nucleotide sequence ID" value="NZ_CP016020.1"/>
</dbReference>
<organism evidence="2 3">
    <name type="scientific">Bacillus weihaiensis</name>
    <dbReference type="NCBI Taxonomy" id="1547283"/>
    <lineage>
        <taxon>Bacteria</taxon>
        <taxon>Bacillati</taxon>
        <taxon>Bacillota</taxon>
        <taxon>Bacilli</taxon>
        <taxon>Bacillales</taxon>
        <taxon>Bacillaceae</taxon>
        <taxon>Bacillus</taxon>
    </lineage>
</organism>
<sequence>MNIKLNGEMVELSNEVKNIQQLLVFYKLEDRLVIVEHNRDIILKDQYESKEIQNGDEIELVHFVGGG</sequence>
<keyword evidence="3" id="KW-1185">Reference proteome</keyword>
<name>A0A1L3MXR6_9BACI</name>
<gene>
    <name evidence="2" type="ORF">A9C19_14765</name>
</gene>
<proteinExistence type="predicted"/>
<dbReference type="InterPro" id="IPR012675">
    <property type="entry name" value="Beta-grasp_dom_sf"/>
</dbReference>
<dbReference type="Proteomes" id="UP000181936">
    <property type="component" value="Chromosome"/>
</dbReference>
<dbReference type="KEGG" id="bwh:A9C19_14765"/>
<dbReference type="STRING" id="1547283.A9C19_14765"/>
<reference evidence="2 3" key="1">
    <citation type="journal article" date="2016" name="Sci. Rep.">
        <title>Complete genome sequence and transcriptomic analysis of a novel marine strain Bacillus weihaiensis reveals the mechanism of brown algae degradation.</title>
        <authorList>
            <person name="Zhu Y."/>
            <person name="Chen P."/>
            <person name="Bao Y."/>
            <person name="Men Y."/>
            <person name="Zeng Y."/>
            <person name="Yang J."/>
            <person name="Sun J."/>
            <person name="Sun Y."/>
        </authorList>
    </citation>
    <scope>NUCLEOTIDE SEQUENCE [LARGE SCALE GENOMIC DNA]</scope>
    <source>
        <strain evidence="2 3">Alg07</strain>
    </source>
</reference>
<dbReference type="NCBIfam" id="TIGR01683">
    <property type="entry name" value="thiS"/>
    <property type="match status" value="1"/>
</dbReference>
<dbReference type="PANTHER" id="PTHR34472">
    <property type="entry name" value="SULFUR CARRIER PROTEIN THIS"/>
    <property type="match status" value="1"/>
</dbReference>
<dbReference type="InterPro" id="IPR010035">
    <property type="entry name" value="Thi_S"/>
</dbReference>
<dbReference type="AlphaFoldDB" id="A0A1L3MXR6"/>
<dbReference type="Gene3D" id="3.10.20.30">
    <property type="match status" value="1"/>
</dbReference>
<protein>
    <submittedName>
        <fullName evidence="2">Thiamine biosynthesis protein ThiS</fullName>
    </submittedName>
</protein>
<dbReference type="InterPro" id="IPR016155">
    <property type="entry name" value="Mopterin_synth/thiamin_S_b"/>
</dbReference>
<dbReference type="CDD" id="cd00565">
    <property type="entry name" value="Ubl_ThiS"/>
    <property type="match status" value="1"/>
</dbReference>
<dbReference type="EMBL" id="CP016020">
    <property type="protein sequence ID" value="APH07126.1"/>
    <property type="molecule type" value="Genomic_DNA"/>
</dbReference>
<dbReference type="Pfam" id="PF02597">
    <property type="entry name" value="ThiS"/>
    <property type="match status" value="1"/>
</dbReference>
<dbReference type="PANTHER" id="PTHR34472:SF1">
    <property type="entry name" value="SULFUR CARRIER PROTEIN THIS"/>
    <property type="match status" value="1"/>
</dbReference>
<feature type="coiled-coil region" evidence="1">
    <location>
        <begin position="2"/>
        <end position="29"/>
    </location>
</feature>
<dbReference type="OrthoDB" id="9798559at2"/>
<dbReference type="InterPro" id="IPR003749">
    <property type="entry name" value="ThiS/MoaD-like"/>
</dbReference>
<evidence type="ECO:0000313" key="2">
    <source>
        <dbReference type="EMBL" id="APH07126.1"/>
    </source>
</evidence>